<protein>
    <recommendedName>
        <fullName evidence="5">Protein phosphatase 1 regulatory subunit 7</fullName>
    </recommendedName>
</protein>
<keyword evidence="4" id="KW-1185">Reference proteome</keyword>
<keyword evidence="1" id="KW-0433">Leucine-rich repeat</keyword>
<dbReference type="GeneID" id="42005689"/>
<dbReference type="OrthoDB" id="266138at2759"/>
<dbReference type="EMBL" id="QEAO01000030">
    <property type="protein sequence ID" value="TPX32417.1"/>
    <property type="molecule type" value="Genomic_DNA"/>
</dbReference>
<dbReference type="PROSITE" id="PS51450">
    <property type="entry name" value="LRR"/>
    <property type="match status" value="7"/>
</dbReference>
<evidence type="ECO:0000313" key="4">
    <source>
        <dbReference type="Proteomes" id="UP000319731"/>
    </source>
</evidence>
<dbReference type="InterPro" id="IPR001611">
    <property type="entry name" value="Leu-rich_rpt"/>
</dbReference>
<dbReference type="SMART" id="SM00369">
    <property type="entry name" value="LRR_TYP"/>
    <property type="match status" value="9"/>
</dbReference>
<accession>A0A507BTX0</accession>
<evidence type="ECO:0000256" key="1">
    <source>
        <dbReference type="ARBA" id="ARBA00022614"/>
    </source>
</evidence>
<keyword evidence="2" id="KW-0677">Repeat</keyword>
<evidence type="ECO:0000313" key="3">
    <source>
        <dbReference type="EMBL" id="TPX32417.1"/>
    </source>
</evidence>
<dbReference type="PANTHER" id="PTHR46652:SF3">
    <property type="entry name" value="LEUCINE-RICH REPEAT-CONTAINING PROTEIN 9"/>
    <property type="match status" value="1"/>
</dbReference>
<dbReference type="InterPro" id="IPR003591">
    <property type="entry name" value="Leu-rich_rpt_typical-subtyp"/>
</dbReference>
<dbReference type="Proteomes" id="UP000319731">
    <property type="component" value="Unassembled WGS sequence"/>
</dbReference>
<dbReference type="SUPFAM" id="SSF52075">
    <property type="entry name" value="Outer arm dynein light chain 1"/>
    <property type="match status" value="1"/>
</dbReference>
<name>A0A507BTX0_9FUNG</name>
<dbReference type="InterPro" id="IPR050836">
    <property type="entry name" value="SDS22/Internalin_LRR"/>
</dbReference>
<dbReference type="Pfam" id="PF13855">
    <property type="entry name" value="LRR_8"/>
    <property type="match status" value="1"/>
</dbReference>
<dbReference type="STRING" id="1806994.A0A507BTX0"/>
<organism evidence="3 4">
    <name type="scientific">Synchytrium microbalum</name>
    <dbReference type="NCBI Taxonomy" id="1806994"/>
    <lineage>
        <taxon>Eukaryota</taxon>
        <taxon>Fungi</taxon>
        <taxon>Fungi incertae sedis</taxon>
        <taxon>Chytridiomycota</taxon>
        <taxon>Chytridiomycota incertae sedis</taxon>
        <taxon>Chytridiomycetes</taxon>
        <taxon>Synchytriales</taxon>
        <taxon>Synchytriaceae</taxon>
        <taxon>Synchytrium</taxon>
    </lineage>
</organism>
<proteinExistence type="predicted"/>
<dbReference type="SMART" id="SM00364">
    <property type="entry name" value="LRR_BAC"/>
    <property type="match status" value="7"/>
</dbReference>
<dbReference type="RefSeq" id="XP_031023625.1">
    <property type="nucleotide sequence ID" value="XM_031170392.1"/>
</dbReference>
<dbReference type="InterPro" id="IPR032675">
    <property type="entry name" value="LRR_dom_sf"/>
</dbReference>
<dbReference type="Pfam" id="PF14580">
    <property type="entry name" value="LRR_9"/>
    <property type="match status" value="1"/>
</dbReference>
<reference evidence="3 4" key="1">
    <citation type="journal article" date="2019" name="Sci. Rep.">
        <title>Comparative genomics of chytrid fungi reveal insights into the obligate biotrophic and pathogenic lifestyle of Synchytrium endobioticum.</title>
        <authorList>
            <person name="van de Vossenberg B.T.L.H."/>
            <person name="Warris S."/>
            <person name="Nguyen H.D.T."/>
            <person name="van Gent-Pelzer M.P.E."/>
            <person name="Joly D.L."/>
            <person name="van de Geest H.C."/>
            <person name="Bonants P.J.M."/>
            <person name="Smith D.S."/>
            <person name="Levesque C.A."/>
            <person name="van der Lee T.A.J."/>
        </authorList>
    </citation>
    <scope>NUCLEOTIDE SEQUENCE [LARGE SCALE GENOMIC DNA]</scope>
    <source>
        <strain evidence="3 4">JEL517</strain>
    </source>
</reference>
<evidence type="ECO:0000256" key="2">
    <source>
        <dbReference type="ARBA" id="ARBA00022737"/>
    </source>
</evidence>
<dbReference type="SMART" id="SM00365">
    <property type="entry name" value="LRR_SD22"/>
    <property type="match status" value="11"/>
</dbReference>
<evidence type="ECO:0008006" key="5">
    <source>
        <dbReference type="Google" id="ProtNLM"/>
    </source>
</evidence>
<dbReference type="PANTHER" id="PTHR46652">
    <property type="entry name" value="LEUCINE-RICH REPEAT AND IQ DOMAIN-CONTAINING PROTEIN 1-RELATED"/>
    <property type="match status" value="1"/>
</dbReference>
<dbReference type="SUPFAM" id="SSF52058">
    <property type="entry name" value="L domain-like"/>
    <property type="match status" value="2"/>
</dbReference>
<gene>
    <name evidence="3" type="ORF">SmJEL517_g04464</name>
</gene>
<dbReference type="Gene3D" id="3.80.10.10">
    <property type="entry name" value="Ribonuclease Inhibitor"/>
    <property type="match status" value="7"/>
</dbReference>
<sequence length="1438" mass="160190">MRETVVSKPPHGASAISTTHSNVELKKHTRTPEWIFRNDQDVSLLSSNNGISESDFVHRVPSIQSLEMAHFNFSHIRGLEHFWNLTSLCLMTQDIEEINGLDSLSNLQSLWICETPVSRISGLDRCVKLERLFLYENQIKKIEGLDSLVKLQTLWLSDNKITTIENLDSLVNLKELQLSGNLIRHIGHSLDGNVNLQQLNLAGNRLQSFPEILNLVHLPSLTSLALADPNYAENPVCTLCNYQTNILYHFPNILRLDSHRITAEARKAVAATVLKKRMFYNMCAQTIRRNTAILHAATEDVYAPTIRAKESILQRQLYRKKCLLRHLDDLKWDNVVLSRPGTSSPLHIVLTAGCRQLESLIQKASKQIQEAKEARQRCLDFVSFQADHLVKRSQIELEMGGNVRFEDVSGCADDVERASGLIKKFLAIGRGSESAPLHINRFIKVHNRAVQARHKAKMSGKLNTAEPMHLCLEITDSQVFDLAEEGLSFKSKSDLMTDPITNFLQPTLNSNNGIRYCCLIQTTVENMVWTSPSHVQSLLQKHQESSSNVSCYYYDVPNVAKPPASSSLPPQRGFVFTDLDLVLPVYLVEFSTGSGLHVNEYEALEGHIRAIASSSKLALSEPPSLRRIQSPPDLMMDDVKIESHPEVDVAERSVVNTPMRMDNDTLRRLPTSATHLNIATSSIPPRFGDSISHLIHLRSLSISHCAIARIPADLTLLPSLESLDISFNILSSLNGIRALSKLTRLDACANKFASIESVVELKDCETLMDLDVRFNPVCNLPGLESWLISGISALQCLNNRVVDAEERIIRSNPVALLSTHASPQACLFRPLSIRTISGPGASSRLQAQTTNTLSNSKLNSSATLRIDTITILELDHVNLVDLSLLPTGLQANLRWLSLRKNGLTNIAKLASFTALEEVCVHGNAIQSIDCLAALPRLSRLEAGCNQIASLDASGWKTVSFMGLECNRLKDFKTVATMSSLLELYVANNDVEDLHNVFPLKELPRLIVLDLAGNAAALQSGYRLFSIFHLPRLKILDGSTITPVEASAAREAHQGRLTCELLAERVGRNVPFKSLAELDLPNCRLKDVECFLRSPANEFRSLRRLNLEGNYLVNADALRSLPSLRVLNLAQNRIDRLFSTDPPGALVDDTWMSASSSDAQWGSNVWPALEELHLSNNIVNAISDLGLRRIVGLRILTLQCNRITKIDGLERLPNLVELNMESNQIRHVINDAFIGCSSLKYLNVKENRLRTLQNFENLPFLKVLNVGCNRIQDTLDFDKLQAPSLREVILQGNPVLRRPSHRLALIARLPFVEIIDKREVIEEERRRAEVFGLEQTAPANIPALPQASTSLSILPKFPSRPTIVVLDGSEMKVNGSSNFGFSLGRAPLVVTASTKSCEEVILQDKFVHPRPSHRPTLIDRLPLSRLSTSVKGLKKNNEE</sequence>
<comment type="caution">
    <text evidence="3">The sequence shown here is derived from an EMBL/GenBank/DDBJ whole genome shotgun (WGS) entry which is preliminary data.</text>
</comment>